<gene>
    <name evidence="1" type="ORF">LEP1GSC043_0861</name>
</gene>
<reference evidence="1 2" key="1">
    <citation type="submission" date="2013-02" db="EMBL/GenBank/DDBJ databases">
        <authorList>
            <person name="Harkins D.M."/>
            <person name="Durkin A.S."/>
            <person name="Brinkac L.M."/>
            <person name="Haft D.H."/>
            <person name="Selengut J.D."/>
            <person name="Sanka R."/>
            <person name="DePew J."/>
            <person name="Purushe J."/>
            <person name="Haake D.A."/>
            <person name="Matsunaga J."/>
            <person name="Vinetz J.M."/>
            <person name="Sutton G.G."/>
            <person name="Nierman W.C."/>
            <person name="Fouts D.E."/>
        </authorList>
    </citation>
    <scope>NUCLEOTIDE SEQUENCE [LARGE SCALE GENOMIC DNA]</scope>
    <source>
        <strain evidence="1 2">Ecochallenge</strain>
    </source>
</reference>
<dbReference type="EMBL" id="AHMI02000049">
    <property type="protein sequence ID" value="EMY16048.1"/>
    <property type="molecule type" value="Genomic_DNA"/>
</dbReference>
<name>N1U6D6_9LEPT</name>
<comment type="caution">
    <text evidence="1">The sequence shown here is derived from an EMBL/GenBank/DDBJ whole genome shotgun (WGS) entry which is preliminary data.</text>
</comment>
<proteinExistence type="predicted"/>
<dbReference type="AlphaFoldDB" id="N1U6D6"/>
<evidence type="ECO:0000313" key="2">
    <source>
        <dbReference type="Proteomes" id="UP000012249"/>
    </source>
</evidence>
<protein>
    <submittedName>
        <fullName evidence="1">Uncharacterized protein</fullName>
    </submittedName>
</protein>
<evidence type="ECO:0000313" key="1">
    <source>
        <dbReference type="EMBL" id="EMY16048.1"/>
    </source>
</evidence>
<accession>N1U6D6</accession>
<sequence length="53" mass="6311">MSLFLRHCFFRTGRFYRYKTMKYSFKYPIGLATVLLAVVFLKVRSIPAKSRNS</sequence>
<dbReference type="Proteomes" id="UP000012249">
    <property type="component" value="Unassembled WGS sequence"/>
</dbReference>
<organism evidence="1 2">
    <name type="scientific">Leptospira weilii str. Ecochallenge</name>
    <dbReference type="NCBI Taxonomy" id="1049986"/>
    <lineage>
        <taxon>Bacteria</taxon>
        <taxon>Pseudomonadati</taxon>
        <taxon>Spirochaetota</taxon>
        <taxon>Spirochaetia</taxon>
        <taxon>Leptospirales</taxon>
        <taxon>Leptospiraceae</taxon>
        <taxon>Leptospira</taxon>
    </lineage>
</organism>